<evidence type="ECO:0000256" key="4">
    <source>
        <dbReference type="SAM" id="Coils"/>
    </source>
</evidence>
<dbReference type="SMART" id="SM00345">
    <property type="entry name" value="HTH_GNTR"/>
    <property type="match status" value="1"/>
</dbReference>
<dbReference type="PANTHER" id="PTHR44846:SF17">
    <property type="entry name" value="GNTR-FAMILY TRANSCRIPTIONAL REGULATOR"/>
    <property type="match status" value="1"/>
</dbReference>
<dbReference type="GO" id="GO:0045892">
    <property type="term" value="P:negative regulation of DNA-templated transcription"/>
    <property type="evidence" value="ECO:0007669"/>
    <property type="project" value="TreeGrafter"/>
</dbReference>
<dbReference type="AlphaFoldDB" id="A0A5S5AM95"/>
<keyword evidence="8" id="KW-1185">Reference proteome</keyword>
<name>A0A5S5AM95_9FIRM</name>
<proteinExistence type="predicted"/>
<dbReference type="Pfam" id="PF00392">
    <property type="entry name" value="GntR"/>
    <property type="match status" value="1"/>
</dbReference>
<evidence type="ECO:0000259" key="5">
    <source>
        <dbReference type="PROSITE" id="PS50949"/>
    </source>
</evidence>
<keyword evidence="1" id="KW-0805">Transcription regulation</keyword>
<gene>
    <name evidence="7" type="ORF">LZ11_01640</name>
</gene>
<feature type="domain" description="RCK C-terminal" evidence="6">
    <location>
        <begin position="120"/>
        <end position="205"/>
    </location>
</feature>
<accession>A0A5S5AM95</accession>
<dbReference type="PANTHER" id="PTHR44846">
    <property type="entry name" value="MANNOSYL-D-GLYCERATE TRANSPORT/METABOLISM SYSTEM REPRESSOR MNGR-RELATED"/>
    <property type="match status" value="1"/>
</dbReference>
<dbReference type="GO" id="GO:0008324">
    <property type="term" value="F:monoatomic cation transmembrane transporter activity"/>
    <property type="evidence" value="ECO:0007669"/>
    <property type="project" value="InterPro"/>
</dbReference>
<dbReference type="InterPro" id="IPR000524">
    <property type="entry name" value="Tscrpt_reg_HTH_GntR"/>
</dbReference>
<dbReference type="EMBL" id="VNHO01000017">
    <property type="protein sequence ID" value="TYP52474.1"/>
    <property type="molecule type" value="Genomic_DNA"/>
</dbReference>
<dbReference type="SUPFAM" id="SSF46785">
    <property type="entry name" value="Winged helix' DNA-binding domain"/>
    <property type="match status" value="1"/>
</dbReference>
<feature type="coiled-coil region" evidence="4">
    <location>
        <begin position="83"/>
        <end position="110"/>
    </location>
</feature>
<protein>
    <submittedName>
        <fullName evidence="7">Regulatory GntR family protein</fullName>
    </submittedName>
</protein>
<evidence type="ECO:0000313" key="7">
    <source>
        <dbReference type="EMBL" id="TYP52474.1"/>
    </source>
</evidence>
<evidence type="ECO:0000313" key="8">
    <source>
        <dbReference type="Proteomes" id="UP000322294"/>
    </source>
</evidence>
<sequence length="206" mass="23636">MNEVVRPRYEYIALDIARRIVQGEFSEGEKLYGRSNLAGLYNVSPETIRRAVSLLEDMGVVSSEQGRGIIVKSRQAAYKYVDRFNEKQTLESLRNELTELLEARRRLDERFELILIKTIEYANRLRNINAFNPAEVRVNEKSRAVGKTISELKFWENTGATIIAVRRGEELFLSPGPHFQIKGGDFLVLVGNEEVLKKTDEFLNTP</sequence>
<dbReference type="GO" id="GO:0003677">
    <property type="term" value="F:DNA binding"/>
    <property type="evidence" value="ECO:0007669"/>
    <property type="project" value="UniProtKB-KW"/>
</dbReference>
<dbReference type="InterPro" id="IPR050679">
    <property type="entry name" value="Bact_HTH_transcr_reg"/>
</dbReference>
<dbReference type="PROSITE" id="PS50949">
    <property type="entry name" value="HTH_GNTR"/>
    <property type="match status" value="1"/>
</dbReference>
<feature type="domain" description="HTH gntR-type" evidence="5">
    <location>
        <begin position="6"/>
        <end position="74"/>
    </location>
</feature>
<evidence type="ECO:0000256" key="1">
    <source>
        <dbReference type="ARBA" id="ARBA00023015"/>
    </source>
</evidence>
<evidence type="ECO:0000256" key="2">
    <source>
        <dbReference type="ARBA" id="ARBA00023125"/>
    </source>
</evidence>
<dbReference type="Proteomes" id="UP000322294">
    <property type="component" value="Unassembled WGS sequence"/>
</dbReference>
<evidence type="ECO:0000259" key="6">
    <source>
        <dbReference type="PROSITE" id="PS51202"/>
    </source>
</evidence>
<keyword evidence="3" id="KW-0804">Transcription</keyword>
<reference evidence="7 8" key="1">
    <citation type="submission" date="2019-07" db="EMBL/GenBank/DDBJ databases">
        <title>Genomic Encyclopedia of Type Strains, Phase I: the one thousand microbial genomes (KMG-I) project.</title>
        <authorList>
            <person name="Kyrpides N."/>
        </authorList>
    </citation>
    <scope>NUCLEOTIDE SEQUENCE [LARGE SCALE GENOMIC DNA]</scope>
    <source>
        <strain evidence="7 8">DSM 16647</strain>
    </source>
</reference>
<dbReference type="OrthoDB" id="226679at2"/>
<dbReference type="GO" id="GO:0006813">
    <property type="term" value="P:potassium ion transport"/>
    <property type="evidence" value="ECO:0007669"/>
    <property type="project" value="InterPro"/>
</dbReference>
<comment type="caution">
    <text evidence="7">The sequence shown here is derived from an EMBL/GenBank/DDBJ whole genome shotgun (WGS) entry which is preliminary data.</text>
</comment>
<dbReference type="CDD" id="cd07377">
    <property type="entry name" value="WHTH_GntR"/>
    <property type="match status" value="1"/>
</dbReference>
<dbReference type="InterPro" id="IPR036721">
    <property type="entry name" value="RCK_C_sf"/>
</dbReference>
<dbReference type="InterPro" id="IPR036388">
    <property type="entry name" value="WH-like_DNA-bd_sf"/>
</dbReference>
<dbReference type="Pfam" id="PF02080">
    <property type="entry name" value="TrkA_C"/>
    <property type="match status" value="1"/>
</dbReference>
<dbReference type="SUPFAM" id="SSF116726">
    <property type="entry name" value="TrkA C-terminal domain-like"/>
    <property type="match status" value="1"/>
</dbReference>
<keyword evidence="2" id="KW-0238">DNA-binding</keyword>
<dbReference type="InterPro" id="IPR006037">
    <property type="entry name" value="RCK_C"/>
</dbReference>
<dbReference type="InterPro" id="IPR036390">
    <property type="entry name" value="WH_DNA-bd_sf"/>
</dbReference>
<evidence type="ECO:0000256" key="3">
    <source>
        <dbReference type="ARBA" id="ARBA00023163"/>
    </source>
</evidence>
<organism evidence="7 8">
    <name type="scientific">Thermosediminibacter litoriperuensis</name>
    <dbReference type="NCBI Taxonomy" id="291989"/>
    <lineage>
        <taxon>Bacteria</taxon>
        <taxon>Bacillati</taxon>
        <taxon>Bacillota</taxon>
        <taxon>Clostridia</taxon>
        <taxon>Thermosediminibacterales</taxon>
        <taxon>Thermosediminibacteraceae</taxon>
        <taxon>Thermosediminibacter</taxon>
    </lineage>
</organism>
<dbReference type="GO" id="GO:0003700">
    <property type="term" value="F:DNA-binding transcription factor activity"/>
    <property type="evidence" value="ECO:0007669"/>
    <property type="project" value="InterPro"/>
</dbReference>
<dbReference type="Gene3D" id="3.30.70.1450">
    <property type="entry name" value="Regulator of K+ conductance, C-terminal domain"/>
    <property type="match status" value="1"/>
</dbReference>
<dbReference type="Gene3D" id="1.10.10.10">
    <property type="entry name" value="Winged helix-like DNA-binding domain superfamily/Winged helix DNA-binding domain"/>
    <property type="match status" value="1"/>
</dbReference>
<dbReference type="PROSITE" id="PS51202">
    <property type="entry name" value="RCK_C"/>
    <property type="match status" value="1"/>
</dbReference>
<dbReference type="RefSeq" id="WP_148867381.1">
    <property type="nucleotide sequence ID" value="NZ_VNHO01000017.1"/>
</dbReference>
<keyword evidence="4" id="KW-0175">Coiled coil</keyword>